<gene>
    <name evidence="1" type="ORF">MENTE1834_LOCUS36818</name>
</gene>
<protein>
    <submittedName>
        <fullName evidence="1">Uncharacterized protein</fullName>
    </submittedName>
</protein>
<keyword evidence="2" id="KW-1185">Reference proteome</keyword>
<organism evidence="1 2">
    <name type="scientific">Meloidogyne enterolobii</name>
    <name type="common">Root-knot nematode worm</name>
    <name type="synonym">Meloidogyne mayaguensis</name>
    <dbReference type="NCBI Taxonomy" id="390850"/>
    <lineage>
        <taxon>Eukaryota</taxon>
        <taxon>Metazoa</taxon>
        <taxon>Ecdysozoa</taxon>
        <taxon>Nematoda</taxon>
        <taxon>Chromadorea</taxon>
        <taxon>Rhabditida</taxon>
        <taxon>Tylenchina</taxon>
        <taxon>Tylenchomorpha</taxon>
        <taxon>Tylenchoidea</taxon>
        <taxon>Meloidogynidae</taxon>
        <taxon>Meloidogyninae</taxon>
        <taxon>Meloidogyne</taxon>
    </lineage>
</organism>
<evidence type="ECO:0000313" key="1">
    <source>
        <dbReference type="EMBL" id="CAK5089121.1"/>
    </source>
</evidence>
<accession>A0ACB1AC71</accession>
<name>A0ACB1AC71_MELEN</name>
<dbReference type="EMBL" id="CAVMJV010000076">
    <property type="protein sequence ID" value="CAK5089121.1"/>
    <property type="molecule type" value="Genomic_DNA"/>
</dbReference>
<evidence type="ECO:0000313" key="2">
    <source>
        <dbReference type="Proteomes" id="UP001497535"/>
    </source>
</evidence>
<reference evidence="1" key="1">
    <citation type="submission" date="2023-11" db="EMBL/GenBank/DDBJ databases">
        <authorList>
            <person name="Poullet M."/>
        </authorList>
    </citation>
    <scope>NUCLEOTIDE SEQUENCE</scope>
    <source>
        <strain evidence="1">E1834</strain>
    </source>
</reference>
<comment type="caution">
    <text evidence="1">The sequence shown here is derived from an EMBL/GenBank/DDBJ whole genome shotgun (WGS) entry which is preliminary data.</text>
</comment>
<proteinExistence type="predicted"/>
<sequence>MVLEGFEFLHFTKSNNNKHPKMCRNCQKNFLHHFYFLLSLFNLFRVLRFKGKLNLFNFIKNIFHFLNIQTGQLLSILIFSLSPTQFKPIFLSRLFLIVQWHF</sequence>
<dbReference type="Proteomes" id="UP001497535">
    <property type="component" value="Unassembled WGS sequence"/>
</dbReference>